<dbReference type="AlphaFoldDB" id="A0A9W6SIR4"/>
<evidence type="ECO:0000256" key="2">
    <source>
        <dbReference type="ARBA" id="ARBA00023125"/>
    </source>
</evidence>
<dbReference type="Gene3D" id="1.10.357.10">
    <property type="entry name" value="Tetracycline Repressor, domain 2"/>
    <property type="match status" value="1"/>
</dbReference>
<evidence type="ECO:0000256" key="1">
    <source>
        <dbReference type="ARBA" id="ARBA00023015"/>
    </source>
</evidence>
<dbReference type="GO" id="GO:0000976">
    <property type="term" value="F:transcription cis-regulatory region binding"/>
    <property type="evidence" value="ECO:0007669"/>
    <property type="project" value="TreeGrafter"/>
</dbReference>
<feature type="chain" id="PRO_5040803395" description="HTH tetR-type domain-containing protein" evidence="5">
    <location>
        <begin position="25"/>
        <end position="184"/>
    </location>
</feature>
<evidence type="ECO:0000313" key="8">
    <source>
        <dbReference type="Proteomes" id="UP001165079"/>
    </source>
</evidence>
<dbReference type="EMBL" id="BSTX01000001">
    <property type="protein sequence ID" value="GLZ77013.1"/>
    <property type="molecule type" value="Genomic_DNA"/>
</dbReference>
<dbReference type="InterPro" id="IPR009057">
    <property type="entry name" value="Homeodomain-like_sf"/>
</dbReference>
<gene>
    <name evidence="7" type="ORF">Afil01_18200</name>
</gene>
<protein>
    <recommendedName>
        <fullName evidence="6">HTH tetR-type domain-containing protein</fullName>
    </recommendedName>
</protein>
<dbReference type="PANTHER" id="PTHR30055">
    <property type="entry name" value="HTH-TYPE TRANSCRIPTIONAL REGULATOR RUTR"/>
    <property type="match status" value="1"/>
</dbReference>
<keyword evidence="5" id="KW-0732">Signal</keyword>
<feature type="signal peptide" evidence="5">
    <location>
        <begin position="1"/>
        <end position="24"/>
    </location>
</feature>
<sequence>MTVRNRTRAAILAAAASALGRNRAATLAEIAEAAGVGRTTLHRYFPDREDLVRATVADSLRAIAENVLAARPHEGPAREALRRLIAAMVETYERSLFVWGEPAGVPEVDAGPGPAEADAAVRALIERARDEGAVDPAMSVDWVQQILWAVTYTGGEAGAKGQIARGGVVDLVVRTFEGGVRPAA</sequence>
<evidence type="ECO:0000256" key="4">
    <source>
        <dbReference type="PROSITE-ProRule" id="PRU00335"/>
    </source>
</evidence>
<dbReference type="InterPro" id="IPR050109">
    <property type="entry name" value="HTH-type_TetR-like_transc_reg"/>
</dbReference>
<name>A0A9W6SIR4_9ACTN</name>
<organism evidence="7 8">
    <name type="scientific">Actinorhabdospora filicis</name>
    <dbReference type="NCBI Taxonomy" id="1785913"/>
    <lineage>
        <taxon>Bacteria</taxon>
        <taxon>Bacillati</taxon>
        <taxon>Actinomycetota</taxon>
        <taxon>Actinomycetes</taxon>
        <taxon>Micromonosporales</taxon>
        <taxon>Micromonosporaceae</taxon>
        <taxon>Actinorhabdospora</taxon>
    </lineage>
</organism>
<evidence type="ECO:0000313" key="7">
    <source>
        <dbReference type="EMBL" id="GLZ77013.1"/>
    </source>
</evidence>
<reference evidence="7" key="1">
    <citation type="submission" date="2023-03" db="EMBL/GenBank/DDBJ databases">
        <title>Actinorhabdospora filicis NBRC 111898.</title>
        <authorList>
            <person name="Ichikawa N."/>
            <person name="Sato H."/>
            <person name="Tonouchi N."/>
        </authorList>
    </citation>
    <scope>NUCLEOTIDE SEQUENCE</scope>
    <source>
        <strain evidence="7">NBRC 111898</strain>
    </source>
</reference>
<dbReference type="InterPro" id="IPR001647">
    <property type="entry name" value="HTH_TetR"/>
</dbReference>
<comment type="caution">
    <text evidence="7">The sequence shown here is derived from an EMBL/GenBank/DDBJ whole genome shotgun (WGS) entry which is preliminary data.</text>
</comment>
<proteinExistence type="predicted"/>
<evidence type="ECO:0000256" key="3">
    <source>
        <dbReference type="ARBA" id="ARBA00023163"/>
    </source>
</evidence>
<dbReference type="InterPro" id="IPR036271">
    <property type="entry name" value="Tet_transcr_reg_TetR-rel_C_sf"/>
</dbReference>
<feature type="DNA-binding region" description="H-T-H motif" evidence="4">
    <location>
        <begin position="26"/>
        <end position="45"/>
    </location>
</feature>
<dbReference type="PANTHER" id="PTHR30055:SF234">
    <property type="entry name" value="HTH-TYPE TRANSCRIPTIONAL REGULATOR BETI"/>
    <property type="match status" value="1"/>
</dbReference>
<dbReference type="SUPFAM" id="SSF46689">
    <property type="entry name" value="Homeodomain-like"/>
    <property type="match status" value="1"/>
</dbReference>
<keyword evidence="1" id="KW-0805">Transcription regulation</keyword>
<dbReference type="GO" id="GO:0003700">
    <property type="term" value="F:DNA-binding transcription factor activity"/>
    <property type="evidence" value="ECO:0007669"/>
    <property type="project" value="TreeGrafter"/>
</dbReference>
<evidence type="ECO:0000256" key="5">
    <source>
        <dbReference type="SAM" id="SignalP"/>
    </source>
</evidence>
<evidence type="ECO:0000259" key="6">
    <source>
        <dbReference type="PROSITE" id="PS50977"/>
    </source>
</evidence>
<dbReference type="Proteomes" id="UP001165079">
    <property type="component" value="Unassembled WGS sequence"/>
</dbReference>
<feature type="domain" description="HTH tetR-type" evidence="6">
    <location>
        <begin position="5"/>
        <end position="63"/>
    </location>
</feature>
<dbReference type="SUPFAM" id="SSF48498">
    <property type="entry name" value="Tetracyclin repressor-like, C-terminal domain"/>
    <property type="match status" value="1"/>
</dbReference>
<keyword evidence="3" id="KW-0804">Transcription</keyword>
<dbReference type="RefSeq" id="WP_285662151.1">
    <property type="nucleotide sequence ID" value="NZ_BSTX01000001.1"/>
</dbReference>
<dbReference type="PROSITE" id="PS50977">
    <property type="entry name" value="HTH_TETR_2"/>
    <property type="match status" value="1"/>
</dbReference>
<accession>A0A9W6SIR4</accession>
<dbReference type="Pfam" id="PF00440">
    <property type="entry name" value="TetR_N"/>
    <property type="match status" value="1"/>
</dbReference>
<keyword evidence="2 4" id="KW-0238">DNA-binding</keyword>
<keyword evidence="8" id="KW-1185">Reference proteome</keyword>